<feature type="signal peptide" evidence="2">
    <location>
        <begin position="1"/>
        <end position="23"/>
    </location>
</feature>
<feature type="compositionally biased region" description="Low complexity" evidence="1">
    <location>
        <begin position="258"/>
        <end position="267"/>
    </location>
</feature>
<name>A0AAD7GY40_MYCRO</name>
<feature type="chain" id="PRO_5042011714" evidence="2">
    <location>
        <begin position="24"/>
        <end position="360"/>
    </location>
</feature>
<proteinExistence type="predicted"/>
<protein>
    <submittedName>
        <fullName evidence="3">Uncharacterized protein</fullName>
    </submittedName>
</protein>
<evidence type="ECO:0000313" key="4">
    <source>
        <dbReference type="Proteomes" id="UP001221757"/>
    </source>
</evidence>
<evidence type="ECO:0000256" key="1">
    <source>
        <dbReference type="SAM" id="MobiDB-lite"/>
    </source>
</evidence>
<keyword evidence="2" id="KW-0732">Signal</keyword>
<gene>
    <name evidence="3" type="ORF">B0H17DRAFT_1033579</name>
</gene>
<comment type="caution">
    <text evidence="3">The sequence shown here is derived from an EMBL/GenBank/DDBJ whole genome shotgun (WGS) entry which is preliminary data.</text>
</comment>
<evidence type="ECO:0000313" key="3">
    <source>
        <dbReference type="EMBL" id="KAJ7707680.1"/>
    </source>
</evidence>
<accession>A0AAD7GY40</accession>
<reference evidence="3" key="1">
    <citation type="submission" date="2023-03" db="EMBL/GenBank/DDBJ databases">
        <title>Massive genome expansion in bonnet fungi (Mycena s.s.) driven by repeated elements and novel gene families across ecological guilds.</title>
        <authorList>
            <consortium name="Lawrence Berkeley National Laboratory"/>
            <person name="Harder C.B."/>
            <person name="Miyauchi S."/>
            <person name="Viragh M."/>
            <person name="Kuo A."/>
            <person name="Thoen E."/>
            <person name="Andreopoulos B."/>
            <person name="Lu D."/>
            <person name="Skrede I."/>
            <person name="Drula E."/>
            <person name="Henrissat B."/>
            <person name="Morin E."/>
            <person name="Kohler A."/>
            <person name="Barry K."/>
            <person name="LaButti K."/>
            <person name="Morin E."/>
            <person name="Salamov A."/>
            <person name="Lipzen A."/>
            <person name="Mereny Z."/>
            <person name="Hegedus B."/>
            <person name="Baldrian P."/>
            <person name="Stursova M."/>
            <person name="Weitz H."/>
            <person name="Taylor A."/>
            <person name="Grigoriev I.V."/>
            <person name="Nagy L.G."/>
            <person name="Martin F."/>
            <person name="Kauserud H."/>
        </authorList>
    </citation>
    <scope>NUCLEOTIDE SEQUENCE</scope>
    <source>
        <strain evidence="3">CBHHK067</strain>
    </source>
</reference>
<dbReference type="AlphaFoldDB" id="A0AAD7GY40"/>
<feature type="region of interest" description="Disordered" evidence="1">
    <location>
        <begin position="258"/>
        <end position="279"/>
    </location>
</feature>
<organism evidence="3 4">
    <name type="scientific">Mycena rosella</name>
    <name type="common">Pink bonnet</name>
    <name type="synonym">Agaricus rosellus</name>
    <dbReference type="NCBI Taxonomy" id="1033263"/>
    <lineage>
        <taxon>Eukaryota</taxon>
        <taxon>Fungi</taxon>
        <taxon>Dikarya</taxon>
        <taxon>Basidiomycota</taxon>
        <taxon>Agaricomycotina</taxon>
        <taxon>Agaricomycetes</taxon>
        <taxon>Agaricomycetidae</taxon>
        <taxon>Agaricales</taxon>
        <taxon>Marasmiineae</taxon>
        <taxon>Mycenaceae</taxon>
        <taxon>Mycena</taxon>
    </lineage>
</organism>
<evidence type="ECO:0000256" key="2">
    <source>
        <dbReference type="SAM" id="SignalP"/>
    </source>
</evidence>
<sequence>MFSKLQIGALALFVLSISQLARGRVMPEPAPEHLNRVVVRLVVRASAPCSSCVAPVTVTVSGTLSATPASTAVTVSVGFDTSIASPSATSSGPIAGSTTETTANVVSSATAAATAAATSTASTSTIGNFGSCSIPEIEFGTGFDGRKETSFQPVDRTSYNHASAQTISVITQAICDALTNSCGADATAKATCTRAQSAADAATPGQGIDADIFNGFFDISTNFAAVPAVAEQSSTITPTTVASTLTAAATTTTLISAETTSSAAPPASSAPPAPAATASGNLQGFTGNLGGVAAPAVVVSGSQFQVEGNSLFKTKTEALARSCDVQQNDCANAANASGNKGGFTVTACGTQKTACNAANG</sequence>
<dbReference type="Proteomes" id="UP001221757">
    <property type="component" value="Unassembled WGS sequence"/>
</dbReference>
<dbReference type="EMBL" id="JARKIE010000005">
    <property type="protein sequence ID" value="KAJ7707680.1"/>
    <property type="molecule type" value="Genomic_DNA"/>
</dbReference>
<keyword evidence="4" id="KW-1185">Reference proteome</keyword>